<evidence type="ECO:0000256" key="6">
    <source>
        <dbReference type="ARBA" id="ARBA00022679"/>
    </source>
</evidence>
<dbReference type="GO" id="GO:0016567">
    <property type="term" value="P:protein ubiquitination"/>
    <property type="evidence" value="ECO:0007669"/>
    <property type="project" value="InterPro"/>
</dbReference>
<dbReference type="InterPro" id="IPR017907">
    <property type="entry name" value="Znf_RING_CS"/>
</dbReference>
<dbReference type="InterPro" id="IPR001841">
    <property type="entry name" value="Znf_RING"/>
</dbReference>
<dbReference type="InterPro" id="IPR013083">
    <property type="entry name" value="Znf_RING/FYVE/PHD"/>
</dbReference>
<feature type="domain" description="RING-type" evidence="14">
    <location>
        <begin position="36"/>
        <end position="105"/>
    </location>
</feature>
<dbReference type="SUPFAM" id="SSF57850">
    <property type="entry name" value="RING/U-box"/>
    <property type="match status" value="2"/>
</dbReference>
<dbReference type="PROSITE" id="PS00518">
    <property type="entry name" value="ZF_RING_1"/>
    <property type="match status" value="1"/>
</dbReference>
<evidence type="ECO:0000256" key="2">
    <source>
        <dbReference type="ARBA" id="ARBA00001947"/>
    </source>
</evidence>
<dbReference type="Gene3D" id="1.20.120.1750">
    <property type="match status" value="1"/>
</dbReference>
<keyword evidence="11" id="KW-0862">Zinc</keyword>
<keyword evidence="10" id="KW-0833">Ubl conjugation pathway</keyword>
<dbReference type="InterPro" id="IPR002867">
    <property type="entry name" value="IBR_dom"/>
</dbReference>
<dbReference type="Gene3D" id="3.30.40.10">
    <property type="entry name" value="Zinc/RING finger domain, C3HC4 (zinc finger)"/>
    <property type="match status" value="1"/>
</dbReference>
<dbReference type="AlphaFoldDB" id="A0AAD4XHD4"/>
<proteinExistence type="inferred from homology"/>
<evidence type="ECO:0000256" key="8">
    <source>
        <dbReference type="ARBA" id="ARBA00022737"/>
    </source>
</evidence>
<keyword evidence="8" id="KW-0677">Repeat</keyword>
<comment type="cofactor">
    <cofactor evidence="2">
        <name>Zn(2+)</name>
        <dbReference type="ChEBI" id="CHEBI:29105"/>
    </cofactor>
</comment>
<dbReference type="Pfam" id="PF01485">
    <property type="entry name" value="IBR"/>
    <property type="match status" value="1"/>
</dbReference>
<dbReference type="GO" id="GO:0008270">
    <property type="term" value="F:zinc ion binding"/>
    <property type="evidence" value="ECO:0007669"/>
    <property type="project" value="UniProtKB-KW"/>
</dbReference>
<evidence type="ECO:0000256" key="1">
    <source>
        <dbReference type="ARBA" id="ARBA00001798"/>
    </source>
</evidence>
<dbReference type="CDD" id="cd22584">
    <property type="entry name" value="Rcat_RBR_unk"/>
    <property type="match status" value="1"/>
</dbReference>
<comment type="similarity">
    <text evidence="4">Belongs to the RBR family. Ariadne subfamily.</text>
</comment>
<evidence type="ECO:0000259" key="14">
    <source>
        <dbReference type="PROSITE" id="PS50089"/>
    </source>
</evidence>
<dbReference type="InterPro" id="IPR031127">
    <property type="entry name" value="E3_UB_ligase_RBR"/>
</dbReference>
<name>A0AAD4XHD4_9MAGN</name>
<dbReference type="Proteomes" id="UP001202328">
    <property type="component" value="Unassembled WGS sequence"/>
</dbReference>
<evidence type="ECO:0000259" key="15">
    <source>
        <dbReference type="PROSITE" id="PS51873"/>
    </source>
</evidence>
<keyword evidence="6" id="KW-0808">Transferase</keyword>
<dbReference type="PROSITE" id="PS51873">
    <property type="entry name" value="TRIAD"/>
    <property type="match status" value="1"/>
</dbReference>
<comment type="caution">
    <text evidence="16">The sequence shown here is derived from an EMBL/GenBank/DDBJ whole genome shotgun (WGS) entry which is preliminary data.</text>
</comment>
<evidence type="ECO:0000313" key="16">
    <source>
        <dbReference type="EMBL" id="KAI3912884.1"/>
    </source>
</evidence>
<comment type="function">
    <text evidence="3">Might act as an E3 ubiquitin-protein ligase, or as part of E3 complex, which accepts ubiquitin from specific E2 ubiquitin-conjugating enzymes and then transfers it to substrates.</text>
</comment>
<keyword evidence="17" id="KW-1185">Reference proteome</keyword>
<evidence type="ECO:0000256" key="12">
    <source>
        <dbReference type="PROSITE-ProRule" id="PRU00175"/>
    </source>
</evidence>
<reference evidence="16" key="1">
    <citation type="submission" date="2022-04" db="EMBL/GenBank/DDBJ databases">
        <title>A functionally conserved STORR gene fusion in Papaver species that diverged 16.8 million years ago.</title>
        <authorList>
            <person name="Catania T."/>
        </authorList>
    </citation>
    <scope>NUCLEOTIDE SEQUENCE</scope>
    <source>
        <strain evidence="16">S-188037</strain>
    </source>
</reference>
<feature type="compositionally biased region" description="Basic residues" evidence="13">
    <location>
        <begin position="51"/>
        <end position="65"/>
    </location>
</feature>
<evidence type="ECO:0000256" key="7">
    <source>
        <dbReference type="ARBA" id="ARBA00022723"/>
    </source>
</evidence>
<evidence type="ECO:0000256" key="10">
    <source>
        <dbReference type="ARBA" id="ARBA00022786"/>
    </source>
</evidence>
<feature type="domain" description="RING-type" evidence="15">
    <location>
        <begin position="32"/>
        <end position="278"/>
    </location>
</feature>
<dbReference type="EMBL" id="JAJJMB010009601">
    <property type="protein sequence ID" value="KAI3912884.1"/>
    <property type="molecule type" value="Genomic_DNA"/>
</dbReference>
<evidence type="ECO:0000256" key="13">
    <source>
        <dbReference type="SAM" id="MobiDB-lite"/>
    </source>
</evidence>
<dbReference type="InterPro" id="IPR044066">
    <property type="entry name" value="TRIAD_supradom"/>
</dbReference>
<dbReference type="PANTHER" id="PTHR11685">
    <property type="entry name" value="RBR FAMILY RING FINGER AND IBR DOMAIN-CONTAINING"/>
    <property type="match status" value="1"/>
</dbReference>
<sequence>MGNTQPKINKIPSSDAEDAHQQQDNQEINNAAFFICEICTEQVPLQQRFKNKQQKLTKSKQKNMKRSSFASSSSQPCSHPFCTNCIAKYIQVKIGEHGRPDIKCPDTNCVSFLDPLSCRSFLPPREFVRWCDYLCQSTVSERYDTAYCPNPYCSEFIFSECERSFLRRSSKRNKQNISECPRCKMMFCLRCMTPCQDNHQCIYSVSDNISRRVRQANEVMFMEMVATKNWKQCPSCKFYVERRAGCRHMICRCGSEFCYACGAKSGTCKSVRVCVLES</sequence>
<feature type="region of interest" description="Disordered" evidence="13">
    <location>
        <begin position="1"/>
        <end position="22"/>
    </location>
</feature>
<comment type="catalytic activity">
    <reaction evidence="1">
        <text>[E2 ubiquitin-conjugating enzyme]-S-ubiquitinyl-L-cysteine + [acceptor protein]-L-lysine = [E2 ubiquitin-conjugating enzyme]-L-cysteine + [acceptor protein]-N(6)-ubiquitinyl-L-lysine.</text>
        <dbReference type="EC" id="2.3.2.31"/>
    </reaction>
</comment>
<evidence type="ECO:0000256" key="9">
    <source>
        <dbReference type="ARBA" id="ARBA00022771"/>
    </source>
</evidence>
<evidence type="ECO:0000313" key="17">
    <source>
        <dbReference type="Proteomes" id="UP001202328"/>
    </source>
</evidence>
<keyword evidence="9 12" id="KW-0863">Zinc-finger</keyword>
<evidence type="ECO:0000256" key="11">
    <source>
        <dbReference type="ARBA" id="ARBA00022833"/>
    </source>
</evidence>
<protein>
    <recommendedName>
        <fullName evidence="5">RBR-type E3 ubiquitin transferase</fullName>
        <ecNumber evidence="5">2.3.2.31</ecNumber>
    </recommendedName>
</protein>
<dbReference type="EC" id="2.3.2.31" evidence="5"/>
<keyword evidence="7" id="KW-0479">Metal-binding</keyword>
<gene>
    <name evidence="16" type="ORF">MKW98_012826</name>
</gene>
<accession>A0AAD4XHD4</accession>
<evidence type="ECO:0000256" key="3">
    <source>
        <dbReference type="ARBA" id="ARBA00003976"/>
    </source>
</evidence>
<organism evidence="16 17">
    <name type="scientific">Papaver atlanticum</name>
    <dbReference type="NCBI Taxonomy" id="357466"/>
    <lineage>
        <taxon>Eukaryota</taxon>
        <taxon>Viridiplantae</taxon>
        <taxon>Streptophyta</taxon>
        <taxon>Embryophyta</taxon>
        <taxon>Tracheophyta</taxon>
        <taxon>Spermatophyta</taxon>
        <taxon>Magnoliopsida</taxon>
        <taxon>Ranunculales</taxon>
        <taxon>Papaveraceae</taxon>
        <taxon>Papaveroideae</taxon>
        <taxon>Papaver</taxon>
    </lineage>
</organism>
<dbReference type="PROSITE" id="PS50089">
    <property type="entry name" value="ZF_RING_2"/>
    <property type="match status" value="1"/>
</dbReference>
<evidence type="ECO:0000256" key="4">
    <source>
        <dbReference type="ARBA" id="ARBA00005884"/>
    </source>
</evidence>
<dbReference type="GO" id="GO:0061630">
    <property type="term" value="F:ubiquitin protein ligase activity"/>
    <property type="evidence" value="ECO:0007669"/>
    <property type="project" value="UniProtKB-EC"/>
</dbReference>
<feature type="region of interest" description="Disordered" evidence="13">
    <location>
        <begin position="51"/>
        <end position="74"/>
    </location>
</feature>
<evidence type="ECO:0000256" key="5">
    <source>
        <dbReference type="ARBA" id="ARBA00012251"/>
    </source>
</evidence>